<dbReference type="InterPro" id="IPR012675">
    <property type="entry name" value="Beta-grasp_dom_sf"/>
</dbReference>
<dbReference type="InterPro" id="IPR010035">
    <property type="entry name" value="Thi_S"/>
</dbReference>
<dbReference type="PANTHER" id="PTHR34472">
    <property type="entry name" value="SULFUR CARRIER PROTEIN THIS"/>
    <property type="match status" value="1"/>
</dbReference>
<dbReference type="EMBL" id="WTVH01000012">
    <property type="protein sequence ID" value="NMF93317.1"/>
    <property type="molecule type" value="Genomic_DNA"/>
</dbReference>
<proteinExistence type="predicted"/>
<dbReference type="Pfam" id="PF02597">
    <property type="entry name" value="ThiS"/>
    <property type="match status" value="1"/>
</dbReference>
<comment type="caution">
    <text evidence="1">The sequence shown here is derived from an EMBL/GenBank/DDBJ whole genome shotgun (WGS) entry which is preliminary data.</text>
</comment>
<sequence>MTIELNGAAYQLGAGATLHDLIASLELVGKRVAVAVNREVVPAPRWGKRALCVADRVEIVVAIGGG</sequence>
<protein>
    <submittedName>
        <fullName evidence="1">Sulfur carrier protein ThiS</fullName>
    </submittedName>
</protein>
<dbReference type="CDD" id="cd00565">
    <property type="entry name" value="Ubl_ThiS"/>
    <property type="match status" value="1"/>
</dbReference>
<dbReference type="InterPro" id="IPR003749">
    <property type="entry name" value="ThiS/MoaD-like"/>
</dbReference>
<dbReference type="InterPro" id="IPR016155">
    <property type="entry name" value="Mopterin_synth/thiamin_S_b"/>
</dbReference>
<name>A0ABX1MZ70_9RHOO</name>
<dbReference type="PANTHER" id="PTHR34472:SF1">
    <property type="entry name" value="SULFUR CARRIER PROTEIN THIS"/>
    <property type="match status" value="1"/>
</dbReference>
<keyword evidence="2" id="KW-1185">Reference proteome</keyword>
<gene>
    <name evidence="1" type="primary">thiS</name>
    <name evidence="1" type="ORF">GO608_08245</name>
</gene>
<organism evidence="1 2">
    <name type="scientific">Aromatoleum buckelii</name>
    <dbReference type="NCBI Taxonomy" id="200254"/>
    <lineage>
        <taxon>Bacteria</taxon>
        <taxon>Pseudomonadati</taxon>
        <taxon>Pseudomonadota</taxon>
        <taxon>Betaproteobacteria</taxon>
        <taxon>Rhodocyclales</taxon>
        <taxon>Rhodocyclaceae</taxon>
        <taxon>Aromatoleum</taxon>
    </lineage>
</organism>
<dbReference type="Gene3D" id="3.10.20.30">
    <property type="match status" value="1"/>
</dbReference>
<accession>A0ABX1MZ70</accession>
<evidence type="ECO:0000313" key="1">
    <source>
        <dbReference type="EMBL" id="NMF93317.1"/>
    </source>
</evidence>
<dbReference type="SUPFAM" id="SSF54285">
    <property type="entry name" value="MoaD/ThiS"/>
    <property type="match status" value="1"/>
</dbReference>
<reference evidence="1" key="1">
    <citation type="submission" date="2019-12" db="EMBL/GenBank/DDBJ databases">
        <title>Comparative genomics gives insights into the taxonomy of the Azoarcus-Aromatoleum group and reveals separate origins of nif in the plant-associated Azoarcus and non-plant-associated Aromatoleum sub-groups.</title>
        <authorList>
            <person name="Lafos M."/>
            <person name="Maluk M."/>
            <person name="Batista M."/>
            <person name="Junghare M."/>
            <person name="Carmona M."/>
            <person name="Faoro H."/>
            <person name="Cruz L.M."/>
            <person name="Battistoni F."/>
            <person name="De Souza E."/>
            <person name="Pedrosa F."/>
            <person name="Chen W.-M."/>
            <person name="Poole P.S."/>
            <person name="Dixon R.A."/>
            <person name="James E.K."/>
        </authorList>
    </citation>
    <scope>NUCLEOTIDE SEQUENCE</scope>
    <source>
        <strain evidence="1">U120</strain>
    </source>
</reference>
<dbReference type="Proteomes" id="UP000601990">
    <property type="component" value="Unassembled WGS sequence"/>
</dbReference>
<evidence type="ECO:0000313" key="2">
    <source>
        <dbReference type="Proteomes" id="UP000601990"/>
    </source>
</evidence>
<dbReference type="NCBIfam" id="TIGR01683">
    <property type="entry name" value="thiS"/>
    <property type="match status" value="1"/>
</dbReference>